<evidence type="ECO:0000256" key="5">
    <source>
        <dbReference type="ARBA" id="ARBA00033748"/>
    </source>
</evidence>
<dbReference type="PANTHER" id="PTHR30011:SF16">
    <property type="entry name" value="C2H2 FINGER DOMAIN TRANSCRIPTION FACTOR (EUROFUNG)-RELATED"/>
    <property type="match status" value="1"/>
</dbReference>
<dbReference type="InterPro" id="IPR051260">
    <property type="entry name" value="Diverse_substr_monoxygenases"/>
</dbReference>
<dbReference type="Proteomes" id="UP001055156">
    <property type="component" value="Unassembled WGS sequence"/>
</dbReference>
<dbReference type="PIRSF" id="PIRSF000337">
    <property type="entry name" value="NTA_MOA"/>
    <property type="match status" value="1"/>
</dbReference>
<protein>
    <submittedName>
        <fullName evidence="7">Nitrilotriacetate monooxygenase component A</fullName>
    </submittedName>
</protein>
<reference evidence="7" key="2">
    <citation type="submission" date="2021-08" db="EMBL/GenBank/DDBJ databases">
        <authorList>
            <person name="Tani A."/>
            <person name="Ola A."/>
            <person name="Ogura Y."/>
            <person name="Katsura K."/>
            <person name="Hayashi T."/>
        </authorList>
    </citation>
    <scope>NUCLEOTIDE SEQUENCE</scope>
    <source>
        <strain evidence="7">NBRC 15689</strain>
    </source>
</reference>
<evidence type="ECO:0000256" key="2">
    <source>
        <dbReference type="ARBA" id="ARBA00022643"/>
    </source>
</evidence>
<reference evidence="7" key="1">
    <citation type="journal article" date="2021" name="Front. Microbiol.">
        <title>Comprehensive Comparative Genomics and Phenotyping of Methylobacterium Species.</title>
        <authorList>
            <person name="Alessa O."/>
            <person name="Ogura Y."/>
            <person name="Fujitani Y."/>
            <person name="Takami H."/>
            <person name="Hayashi T."/>
            <person name="Sahin N."/>
            <person name="Tani A."/>
        </authorList>
    </citation>
    <scope>NUCLEOTIDE SEQUENCE</scope>
    <source>
        <strain evidence="7">NBRC 15689</strain>
    </source>
</reference>
<dbReference type="SUPFAM" id="SSF51679">
    <property type="entry name" value="Bacterial luciferase-like"/>
    <property type="match status" value="1"/>
</dbReference>
<dbReference type="InterPro" id="IPR036661">
    <property type="entry name" value="Luciferase-like_sf"/>
</dbReference>
<name>A0ABQ4TBV0_METOR</name>
<evidence type="ECO:0000313" key="7">
    <source>
        <dbReference type="EMBL" id="GJE28114.1"/>
    </source>
</evidence>
<accession>A0ABQ4TBV0</accession>
<dbReference type="Gene3D" id="3.20.20.30">
    <property type="entry name" value="Luciferase-like domain"/>
    <property type="match status" value="1"/>
</dbReference>
<dbReference type="EMBL" id="BPQV01000008">
    <property type="protein sequence ID" value="GJE28114.1"/>
    <property type="molecule type" value="Genomic_DNA"/>
</dbReference>
<dbReference type="NCBIfam" id="TIGR03860">
    <property type="entry name" value="FMN_nitrolo"/>
    <property type="match status" value="1"/>
</dbReference>
<comment type="similarity">
    <text evidence="5">Belongs to the NtaA/SnaA/DszA monooxygenase family.</text>
</comment>
<dbReference type="InterPro" id="IPR016215">
    <property type="entry name" value="NTA_MOA"/>
</dbReference>
<evidence type="ECO:0000259" key="6">
    <source>
        <dbReference type="Pfam" id="PF00296"/>
    </source>
</evidence>
<organism evidence="7 8">
    <name type="scientific">Methylobacterium organophilum</name>
    <dbReference type="NCBI Taxonomy" id="410"/>
    <lineage>
        <taxon>Bacteria</taxon>
        <taxon>Pseudomonadati</taxon>
        <taxon>Pseudomonadota</taxon>
        <taxon>Alphaproteobacteria</taxon>
        <taxon>Hyphomicrobiales</taxon>
        <taxon>Methylobacteriaceae</taxon>
        <taxon>Methylobacterium</taxon>
    </lineage>
</organism>
<gene>
    <name evidence="7" type="primary">ntaA_2</name>
    <name evidence="7" type="ORF">LKMONMHP_2980</name>
</gene>
<keyword evidence="3" id="KW-0560">Oxidoreductase</keyword>
<dbReference type="CDD" id="cd01095">
    <property type="entry name" value="Nitrilotriacetate_monoxgenase"/>
    <property type="match status" value="1"/>
</dbReference>
<evidence type="ECO:0000256" key="4">
    <source>
        <dbReference type="ARBA" id="ARBA00023033"/>
    </source>
</evidence>
<evidence type="ECO:0000256" key="1">
    <source>
        <dbReference type="ARBA" id="ARBA00022630"/>
    </source>
</evidence>
<keyword evidence="1" id="KW-0285">Flavoprotein</keyword>
<dbReference type="Pfam" id="PF00296">
    <property type="entry name" value="Bac_luciferase"/>
    <property type="match status" value="1"/>
</dbReference>
<feature type="domain" description="Luciferase-like" evidence="6">
    <location>
        <begin position="37"/>
        <end position="383"/>
    </location>
</feature>
<dbReference type="PANTHER" id="PTHR30011">
    <property type="entry name" value="ALKANESULFONATE MONOOXYGENASE-RELATED"/>
    <property type="match status" value="1"/>
</dbReference>
<sequence length="447" mass="49092">MNSSPQRKRLHLGAFMRPIGIHTAWWRYPGGFPDANFNLEHLVRFARKLESGKFDAFFMADHLAVMNMPIEALKRSATVTSFDPLTLLPALAMVTERIGLIATASTTYNEPYHIARKFASLDHISKGRAGWNLVTSGNPDEALNFGRDAHLDHATRYQRAREFFDVVTGLWDSWADDAFLRDVEQGLYFDPDRLHTLDHKGAFLKVKGPLNVARPVQGWPVIVQAGASEAGRQIAAETAEMVFGSASRLEAGQEYYADVKGRMARAGRDPAHLKILPGAFVVVGVSEAEAQEKKARLDALVPVESGLANLSVRLGTDASGFDLDAPLPEIPETNASKSGQAQIVAYARKTGATVRELAQRVGGYGGLSFVGTPAQIADHMQEWLEGEACDGFNVMFPFVPEGLDAFVDQVVPELQRRGLFRTAYEGHTLREHLGLPRPANRFFPPGA</sequence>
<keyword evidence="4 7" id="KW-0503">Monooxygenase</keyword>
<keyword evidence="2" id="KW-0288">FMN</keyword>
<evidence type="ECO:0000313" key="8">
    <source>
        <dbReference type="Proteomes" id="UP001055156"/>
    </source>
</evidence>
<evidence type="ECO:0000256" key="3">
    <source>
        <dbReference type="ARBA" id="ARBA00023002"/>
    </source>
</evidence>
<keyword evidence="8" id="KW-1185">Reference proteome</keyword>
<dbReference type="InterPro" id="IPR011251">
    <property type="entry name" value="Luciferase-like_dom"/>
</dbReference>
<proteinExistence type="inferred from homology"/>
<dbReference type="GO" id="GO:0004497">
    <property type="term" value="F:monooxygenase activity"/>
    <property type="evidence" value="ECO:0007669"/>
    <property type="project" value="UniProtKB-KW"/>
</dbReference>
<comment type="caution">
    <text evidence="7">The sequence shown here is derived from an EMBL/GenBank/DDBJ whole genome shotgun (WGS) entry which is preliminary data.</text>
</comment>